<dbReference type="AlphaFoldDB" id="A0A4Z2EMW7"/>
<evidence type="ECO:0000256" key="1">
    <source>
        <dbReference type="SAM" id="MobiDB-lite"/>
    </source>
</evidence>
<dbReference type="Proteomes" id="UP000314294">
    <property type="component" value="Unassembled WGS sequence"/>
</dbReference>
<gene>
    <name evidence="2" type="ORF">EYF80_060037</name>
</gene>
<protein>
    <submittedName>
        <fullName evidence="2">Uncharacterized protein</fullName>
    </submittedName>
</protein>
<organism evidence="2 3">
    <name type="scientific">Liparis tanakae</name>
    <name type="common">Tanaka's snailfish</name>
    <dbReference type="NCBI Taxonomy" id="230148"/>
    <lineage>
        <taxon>Eukaryota</taxon>
        <taxon>Metazoa</taxon>
        <taxon>Chordata</taxon>
        <taxon>Craniata</taxon>
        <taxon>Vertebrata</taxon>
        <taxon>Euteleostomi</taxon>
        <taxon>Actinopterygii</taxon>
        <taxon>Neopterygii</taxon>
        <taxon>Teleostei</taxon>
        <taxon>Neoteleostei</taxon>
        <taxon>Acanthomorphata</taxon>
        <taxon>Eupercaria</taxon>
        <taxon>Perciformes</taxon>
        <taxon>Cottioidei</taxon>
        <taxon>Cottales</taxon>
        <taxon>Liparidae</taxon>
        <taxon>Liparis</taxon>
    </lineage>
</organism>
<evidence type="ECO:0000313" key="3">
    <source>
        <dbReference type="Proteomes" id="UP000314294"/>
    </source>
</evidence>
<evidence type="ECO:0000313" key="2">
    <source>
        <dbReference type="EMBL" id="TNN29814.1"/>
    </source>
</evidence>
<name>A0A4Z2EMW7_9TELE</name>
<dbReference type="OrthoDB" id="10644089at2759"/>
<accession>A0A4Z2EMW7</accession>
<proteinExistence type="predicted"/>
<feature type="region of interest" description="Disordered" evidence="1">
    <location>
        <begin position="20"/>
        <end position="40"/>
    </location>
</feature>
<keyword evidence="3" id="KW-1185">Reference proteome</keyword>
<reference evidence="2 3" key="1">
    <citation type="submission" date="2019-03" db="EMBL/GenBank/DDBJ databases">
        <title>First draft genome of Liparis tanakae, snailfish: a comprehensive survey of snailfish specific genes.</title>
        <authorList>
            <person name="Kim W."/>
            <person name="Song I."/>
            <person name="Jeong J.-H."/>
            <person name="Kim D."/>
            <person name="Kim S."/>
            <person name="Ryu S."/>
            <person name="Song J.Y."/>
            <person name="Lee S.K."/>
        </authorList>
    </citation>
    <scope>NUCLEOTIDE SEQUENCE [LARGE SCALE GENOMIC DNA]</scope>
    <source>
        <tissue evidence="2">Muscle</tissue>
    </source>
</reference>
<sequence length="214" mass="22998">MAGCVPESIRTLQRLAAPRGSTRLHAVASRSRGGGAQEDLASSGSCSCSPCCLRGPAAPTNTLIPVVRGEKSLDPEEDRGAAGPESRWTASYKTRVLLDQSPARPRLAGPESCWSRVLLDQSPAGPESCWSRVLLDPSPAGPESCWTRVLLVQSPAGPESCWSRVLLDPSPRRPSPHQPPHKTHGAIVFPVSRAKERQRGVETRRKGFMISPVI</sequence>
<comment type="caution">
    <text evidence="2">The sequence shown here is derived from an EMBL/GenBank/DDBJ whole genome shotgun (WGS) entry which is preliminary data.</text>
</comment>
<dbReference type="EMBL" id="SRLO01005177">
    <property type="protein sequence ID" value="TNN29814.1"/>
    <property type="molecule type" value="Genomic_DNA"/>
</dbReference>